<feature type="compositionally biased region" description="Basic and acidic residues" evidence="1">
    <location>
        <begin position="92"/>
        <end position="102"/>
    </location>
</feature>
<feature type="region of interest" description="Disordered" evidence="1">
    <location>
        <begin position="144"/>
        <end position="168"/>
    </location>
</feature>
<feature type="compositionally biased region" description="Polar residues" evidence="1">
    <location>
        <begin position="216"/>
        <end position="228"/>
    </location>
</feature>
<feature type="region of interest" description="Disordered" evidence="1">
    <location>
        <begin position="205"/>
        <end position="228"/>
    </location>
</feature>
<feature type="region of interest" description="Disordered" evidence="1">
    <location>
        <begin position="61"/>
        <end position="112"/>
    </location>
</feature>
<dbReference type="HOGENOM" id="CLU_586684_0_0_1"/>
<dbReference type="GeneID" id="6079391"/>
<dbReference type="EMBL" id="DS547112">
    <property type="protein sequence ID" value="EDR05644.1"/>
    <property type="molecule type" value="Genomic_DNA"/>
</dbReference>
<evidence type="ECO:0000256" key="1">
    <source>
        <dbReference type="SAM" id="MobiDB-lite"/>
    </source>
</evidence>
<keyword evidence="3" id="KW-1185">Reference proteome</keyword>
<name>B0DI98_LACBS</name>
<dbReference type="AlphaFoldDB" id="B0DI98"/>
<dbReference type="Proteomes" id="UP000001194">
    <property type="component" value="Unassembled WGS sequence"/>
</dbReference>
<reference evidence="2 3" key="1">
    <citation type="journal article" date="2008" name="Nature">
        <title>The genome of Laccaria bicolor provides insights into mycorrhizal symbiosis.</title>
        <authorList>
            <person name="Martin F."/>
            <person name="Aerts A."/>
            <person name="Ahren D."/>
            <person name="Brun A."/>
            <person name="Danchin E.G.J."/>
            <person name="Duchaussoy F."/>
            <person name="Gibon J."/>
            <person name="Kohler A."/>
            <person name="Lindquist E."/>
            <person name="Pereda V."/>
            <person name="Salamov A."/>
            <person name="Shapiro H.J."/>
            <person name="Wuyts J."/>
            <person name="Blaudez D."/>
            <person name="Buee M."/>
            <person name="Brokstein P."/>
            <person name="Canbaeck B."/>
            <person name="Cohen D."/>
            <person name="Courty P.E."/>
            <person name="Coutinho P.M."/>
            <person name="Delaruelle C."/>
            <person name="Detter J.C."/>
            <person name="Deveau A."/>
            <person name="DiFazio S."/>
            <person name="Duplessis S."/>
            <person name="Fraissinet-Tachet L."/>
            <person name="Lucic E."/>
            <person name="Frey-Klett P."/>
            <person name="Fourrey C."/>
            <person name="Feussner I."/>
            <person name="Gay G."/>
            <person name="Grimwood J."/>
            <person name="Hoegger P.J."/>
            <person name="Jain P."/>
            <person name="Kilaru S."/>
            <person name="Labbe J."/>
            <person name="Lin Y.C."/>
            <person name="Legue V."/>
            <person name="Le Tacon F."/>
            <person name="Marmeisse R."/>
            <person name="Melayah D."/>
            <person name="Montanini B."/>
            <person name="Muratet M."/>
            <person name="Nehls U."/>
            <person name="Niculita-Hirzel H."/>
            <person name="Oudot-Le Secq M.P."/>
            <person name="Peter M."/>
            <person name="Quesneville H."/>
            <person name="Rajashekar B."/>
            <person name="Reich M."/>
            <person name="Rouhier N."/>
            <person name="Schmutz J."/>
            <person name="Yin T."/>
            <person name="Chalot M."/>
            <person name="Henrissat B."/>
            <person name="Kuees U."/>
            <person name="Lucas S."/>
            <person name="Van de Peer Y."/>
            <person name="Podila G.K."/>
            <person name="Polle A."/>
            <person name="Pukkila P.J."/>
            <person name="Richardson P.M."/>
            <person name="Rouze P."/>
            <person name="Sanders I.R."/>
            <person name="Stajich J.E."/>
            <person name="Tunlid A."/>
            <person name="Tuskan G."/>
            <person name="Grigoriev I.V."/>
        </authorList>
    </citation>
    <scope>NUCLEOTIDE SEQUENCE [LARGE SCALE GENOMIC DNA]</scope>
    <source>
        <strain evidence="3">S238N-H82 / ATCC MYA-4686</strain>
    </source>
</reference>
<evidence type="ECO:0000313" key="2">
    <source>
        <dbReference type="EMBL" id="EDR05644.1"/>
    </source>
</evidence>
<proteinExistence type="predicted"/>
<evidence type="ECO:0000313" key="3">
    <source>
        <dbReference type="Proteomes" id="UP000001194"/>
    </source>
</evidence>
<gene>
    <name evidence="2" type="ORF">LACBIDRAFT_329511</name>
</gene>
<accession>B0DI98</accession>
<dbReference type="InParanoid" id="B0DI98"/>
<organism evidence="3">
    <name type="scientific">Laccaria bicolor (strain S238N-H82 / ATCC MYA-4686)</name>
    <name type="common">Bicoloured deceiver</name>
    <name type="synonym">Laccaria laccata var. bicolor</name>
    <dbReference type="NCBI Taxonomy" id="486041"/>
    <lineage>
        <taxon>Eukaryota</taxon>
        <taxon>Fungi</taxon>
        <taxon>Dikarya</taxon>
        <taxon>Basidiomycota</taxon>
        <taxon>Agaricomycotina</taxon>
        <taxon>Agaricomycetes</taxon>
        <taxon>Agaricomycetidae</taxon>
        <taxon>Agaricales</taxon>
        <taxon>Agaricineae</taxon>
        <taxon>Hydnangiaceae</taxon>
        <taxon>Laccaria</taxon>
    </lineage>
</organism>
<sequence>MPNDSKRPRYTTPAVQASTTEKIIVAVKDKDLLSVLKNKDSDTAGGELAVEHKVTYGDSVEHKVEDNAPITVAENKNPVSTIEEGDQATTAEEEHAGSKGEDPPPMVEDDNPATEHADVVEHTFRQHLVKRKVMVEQETVLEENFVSGGSSRSRSTTPTSADPPTALGKSFYSSGKLFTCGRSESEPHQNCIMNRSIRLTSTATTHYHHQPPTPTSAHSNHDSNNMPMPRHQQMTWHVNGPVRICHIVQTATMHAVTTVHSSADLFAISEGHSPAFLAQITCIEDDQPISRESPTGHGQCSKELQSFFEELLARDNYEERTRMAQDRITENGTLGAKTRMDMEITVRILGYFCYSACVSSVTVFEADIMRGQLKGNTWETKLHFTSNEADKNLLSRSKAVASSERQPGCKTLYFTNDHISCYPFPKAFSADTEVGMEVVAELYEQLAKTGNRGGVPLFLRSPNGLF</sequence>
<protein>
    <submittedName>
        <fullName evidence="2">Predicted protein</fullName>
    </submittedName>
</protein>
<feature type="compositionally biased region" description="Low complexity" evidence="1">
    <location>
        <begin position="147"/>
        <end position="166"/>
    </location>
</feature>
<dbReference type="KEGG" id="lbc:LACBIDRAFT_329511"/>
<dbReference type="RefSeq" id="XP_001883748.1">
    <property type="nucleotide sequence ID" value="XM_001883713.1"/>
</dbReference>